<feature type="compositionally biased region" description="Gly residues" evidence="2">
    <location>
        <begin position="192"/>
        <end position="204"/>
    </location>
</feature>
<keyword evidence="4" id="KW-1185">Reference proteome</keyword>
<comment type="caution">
    <text evidence="3">The sequence shown here is derived from an EMBL/GenBank/DDBJ whole genome shotgun (WGS) entry which is preliminary data.</text>
</comment>
<keyword evidence="1" id="KW-0175">Coiled coil</keyword>
<name>A0A835XX09_9CHLO</name>
<dbReference type="Proteomes" id="UP000612055">
    <property type="component" value="Unassembled WGS sequence"/>
</dbReference>
<feature type="compositionally biased region" description="Low complexity" evidence="2">
    <location>
        <begin position="804"/>
        <end position="815"/>
    </location>
</feature>
<feature type="region of interest" description="Disordered" evidence="2">
    <location>
        <begin position="1"/>
        <end position="30"/>
    </location>
</feature>
<feature type="region of interest" description="Disordered" evidence="2">
    <location>
        <begin position="670"/>
        <end position="716"/>
    </location>
</feature>
<feature type="compositionally biased region" description="Low complexity" evidence="2">
    <location>
        <begin position="670"/>
        <end position="686"/>
    </location>
</feature>
<evidence type="ECO:0000256" key="2">
    <source>
        <dbReference type="SAM" id="MobiDB-lite"/>
    </source>
</evidence>
<feature type="compositionally biased region" description="Pro residues" evidence="2">
    <location>
        <begin position="781"/>
        <end position="790"/>
    </location>
</feature>
<dbReference type="AlphaFoldDB" id="A0A835XX09"/>
<evidence type="ECO:0000313" key="4">
    <source>
        <dbReference type="Proteomes" id="UP000612055"/>
    </source>
</evidence>
<reference evidence="3" key="1">
    <citation type="journal article" date="2020" name="bioRxiv">
        <title>Comparative genomics of Chlamydomonas.</title>
        <authorList>
            <person name="Craig R.J."/>
            <person name="Hasan A.R."/>
            <person name="Ness R.W."/>
            <person name="Keightley P.D."/>
        </authorList>
    </citation>
    <scope>NUCLEOTIDE SEQUENCE</scope>
    <source>
        <strain evidence="3">CCAP 11/70</strain>
    </source>
</reference>
<sequence>MAPRSSAAEERVADQRATPTPEASHSSVLKSLFGRLRLSGGKLKHREDDASDALDTPLDQQQRGAGRVAVSPFEYGHGKSTDPKPAPSSQPPHTFTSAASPALATSSTAVSGALGPAGPVGPTGSASHCGGSGELSSTTASSALLGPQPSWGSPRSSDAGGVGAAAGTSQGGRHGSAGGGSASVPRTSSAGGSTGTGTGGGSAGGAPARRQAGHGHGSRAPCASRPPAVPPLDLGRLRDEGGRRTSAAAAPAAAGAHGRPPALPATEGPCAAQGGASEGGAGGAAQAHLGPGQAPAAAFSLAELAELEDEVAAWAAPPRWNPSNQGRWHVYPPIGRQDVAPVETLVQSLPPEQGASVVLLWRQYAAARYSCELMAGRAVRLVRELTKELAAVRDEGDEREEQLERMGRAVMQLQHQLYEAQAAAAAAQEPYRLPHRHPGQQHGYGNGYDDSPPSPTRHRSSSVPPEAGAPPGRDADSDACAPGSAAAAAAAAAATSRALEAENEALAFELHELRGAFMEVHEDSRALRAALEEADATAAALSAQAAGLRRHSAAVLRENEGLRRELSAARTALAAAGAAGGGQPLTAGAGVAAAGTPPPQAAAGPGRSASGSAGACAGPSPGPGANGGVGGFKSVAPAPAARGAAAPACHPVVAALRPPALPRTPVFPAAAAAAGGPTPPSHASSAQYRSNTSYDASPYDPSPYGPPAGRGCHAEDQEPYGLDYEFRTALDSDGVFVQVEAHWPVRGASRAAGGAVALEKGSCLPHPHAEYPHPHPHPHLSGPPRPPPHPPAEEHGTGFKGRLAAAAAAVAACPRPAGPPPPAPAQPQRPPQPAAMTR</sequence>
<feature type="compositionally biased region" description="Gly residues" evidence="2">
    <location>
        <begin position="160"/>
        <end position="181"/>
    </location>
</feature>
<protein>
    <submittedName>
        <fullName evidence="3">Uncharacterized protein</fullName>
    </submittedName>
</protein>
<proteinExistence type="predicted"/>
<feature type="compositionally biased region" description="Low complexity" evidence="2">
    <location>
        <begin position="134"/>
        <end position="146"/>
    </location>
</feature>
<feature type="compositionally biased region" description="Polar residues" evidence="2">
    <location>
        <begin position="17"/>
        <end position="29"/>
    </location>
</feature>
<dbReference type="EMBL" id="JAEHOE010000067">
    <property type="protein sequence ID" value="KAG2489921.1"/>
    <property type="molecule type" value="Genomic_DNA"/>
</dbReference>
<feature type="compositionally biased region" description="Low complexity" evidence="2">
    <location>
        <begin position="244"/>
        <end position="260"/>
    </location>
</feature>
<feature type="compositionally biased region" description="Pro residues" evidence="2">
    <location>
        <begin position="816"/>
        <end position="838"/>
    </location>
</feature>
<organism evidence="3 4">
    <name type="scientific">Edaphochlamys debaryana</name>
    <dbReference type="NCBI Taxonomy" id="47281"/>
    <lineage>
        <taxon>Eukaryota</taxon>
        <taxon>Viridiplantae</taxon>
        <taxon>Chlorophyta</taxon>
        <taxon>core chlorophytes</taxon>
        <taxon>Chlorophyceae</taxon>
        <taxon>CS clade</taxon>
        <taxon>Chlamydomonadales</taxon>
        <taxon>Chlamydomonadales incertae sedis</taxon>
        <taxon>Edaphochlamys</taxon>
    </lineage>
</organism>
<dbReference type="OrthoDB" id="552580at2759"/>
<accession>A0A835XX09</accession>
<gene>
    <name evidence="3" type="ORF">HYH03_011557</name>
</gene>
<feature type="compositionally biased region" description="Low complexity" evidence="2">
    <location>
        <begin position="94"/>
        <end position="111"/>
    </location>
</feature>
<evidence type="ECO:0000313" key="3">
    <source>
        <dbReference type="EMBL" id="KAG2489921.1"/>
    </source>
</evidence>
<feature type="region of interest" description="Disordered" evidence="2">
    <location>
        <begin position="765"/>
        <end position="838"/>
    </location>
</feature>
<feature type="coiled-coil region" evidence="1">
    <location>
        <begin position="524"/>
        <end position="551"/>
    </location>
</feature>
<evidence type="ECO:0000256" key="1">
    <source>
        <dbReference type="SAM" id="Coils"/>
    </source>
</evidence>
<feature type="region of interest" description="Disordered" evidence="2">
    <location>
        <begin position="590"/>
        <end position="617"/>
    </location>
</feature>
<feature type="region of interest" description="Disordered" evidence="2">
    <location>
        <begin position="42"/>
        <end position="291"/>
    </location>
</feature>
<feature type="region of interest" description="Disordered" evidence="2">
    <location>
        <begin position="433"/>
        <end position="481"/>
    </location>
</feature>